<name>A0AAV4XIU7_CAEEX</name>
<feature type="transmembrane region" description="Helical" evidence="1">
    <location>
        <begin position="33"/>
        <end position="51"/>
    </location>
</feature>
<accession>A0AAV4XIU7</accession>
<keyword evidence="3" id="KW-1185">Reference proteome</keyword>
<keyword evidence="1" id="KW-1133">Transmembrane helix</keyword>
<dbReference type="Proteomes" id="UP001054945">
    <property type="component" value="Unassembled WGS sequence"/>
</dbReference>
<evidence type="ECO:0000313" key="3">
    <source>
        <dbReference type="Proteomes" id="UP001054945"/>
    </source>
</evidence>
<evidence type="ECO:0000256" key="1">
    <source>
        <dbReference type="SAM" id="Phobius"/>
    </source>
</evidence>
<reference evidence="2 3" key="1">
    <citation type="submission" date="2021-06" db="EMBL/GenBank/DDBJ databases">
        <title>Caerostris extrusa draft genome.</title>
        <authorList>
            <person name="Kono N."/>
            <person name="Arakawa K."/>
        </authorList>
    </citation>
    <scope>NUCLEOTIDE SEQUENCE [LARGE SCALE GENOMIC DNA]</scope>
</reference>
<keyword evidence="1" id="KW-0812">Transmembrane</keyword>
<evidence type="ECO:0000313" key="2">
    <source>
        <dbReference type="EMBL" id="GIY94373.1"/>
    </source>
</evidence>
<gene>
    <name evidence="2" type="ORF">CEXT_369151</name>
</gene>
<organism evidence="2 3">
    <name type="scientific">Caerostris extrusa</name>
    <name type="common">Bark spider</name>
    <name type="synonym">Caerostris bankana</name>
    <dbReference type="NCBI Taxonomy" id="172846"/>
    <lineage>
        <taxon>Eukaryota</taxon>
        <taxon>Metazoa</taxon>
        <taxon>Ecdysozoa</taxon>
        <taxon>Arthropoda</taxon>
        <taxon>Chelicerata</taxon>
        <taxon>Arachnida</taxon>
        <taxon>Araneae</taxon>
        <taxon>Araneomorphae</taxon>
        <taxon>Entelegynae</taxon>
        <taxon>Araneoidea</taxon>
        <taxon>Araneidae</taxon>
        <taxon>Caerostris</taxon>
    </lineage>
</organism>
<comment type="caution">
    <text evidence="2">The sequence shown here is derived from an EMBL/GenBank/DDBJ whole genome shotgun (WGS) entry which is preliminary data.</text>
</comment>
<proteinExistence type="predicted"/>
<dbReference type="EMBL" id="BPLR01000386">
    <property type="protein sequence ID" value="GIY94373.1"/>
    <property type="molecule type" value="Genomic_DNA"/>
</dbReference>
<keyword evidence="1" id="KW-0472">Membrane</keyword>
<dbReference type="AlphaFoldDB" id="A0AAV4XIU7"/>
<feature type="transmembrane region" description="Helical" evidence="1">
    <location>
        <begin position="7"/>
        <end position="27"/>
    </location>
</feature>
<sequence length="117" mass="13803">MWNFPKYLFPCLLCGNVVIQILWLTFISNSKDYWAVLVVQFLQLWICICVFRSRARLRLLTKELYRISKCCIFTQTEKENVEDLHLAVLFISDLHDCTLRSDVCQFWDDSSRTAATA</sequence>
<protein>
    <submittedName>
        <fullName evidence="2">Uncharacterized protein</fullName>
    </submittedName>
</protein>